<dbReference type="GO" id="GO:0003677">
    <property type="term" value="F:DNA binding"/>
    <property type="evidence" value="ECO:0007669"/>
    <property type="project" value="UniProtKB-KW"/>
</dbReference>
<evidence type="ECO:0000313" key="6">
    <source>
        <dbReference type="Proteomes" id="UP000193570"/>
    </source>
</evidence>
<dbReference type="PANTHER" id="PTHR42756:SF1">
    <property type="entry name" value="TRANSCRIPTIONAL REPRESSOR OF EMRAB OPERON"/>
    <property type="match status" value="1"/>
</dbReference>
<dbReference type="RefSeq" id="WP_085790257.1">
    <property type="nucleotide sequence ID" value="NZ_FWFK01000001.1"/>
</dbReference>
<protein>
    <submittedName>
        <fullName evidence="5">Transcriptional regulator HosA</fullName>
    </submittedName>
</protein>
<keyword evidence="3" id="KW-0804">Transcription</keyword>
<accession>A0A1X6YAQ8</accession>
<feature type="domain" description="HTH marR-type" evidence="4">
    <location>
        <begin position="1"/>
        <end position="138"/>
    </location>
</feature>
<evidence type="ECO:0000259" key="4">
    <source>
        <dbReference type="PROSITE" id="PS50995"/>
    </source>
</evidence>
<dbReference type="InterPro" id="IPR023187">
    <property type="entry name" value="Tscrpt_reg_MarR-type_CS"/>
</dbReference>
<dbReference type="SMART" id="SM00347">
    <property type="entry name" value="HTH_MARR"/>
    <property type="match status" value="1"/>
</dbReference>
<keyword evidence="1" id="KW-0805">Transcription regulation</keyword>
<dbReference type="EMBL" id="FWFK01000001">
    <property type="protein sequence ID" value="SLN15676.1"/>
    <property type="molecule type" value="Genomic_DNA"/>
</dbReference>
<keyword evidence="2" id="KW-0238">DNA-binding</keyword>
<gene>
    <name evidence="5" type="primary">hosA</name>
    <name evidence="5" type="ORF">ROJ8625_00509</name>
</gene>
<dbReference type="OrthoDB" id="7063965at2"/>
<evidence type="ECO:0000256" key="3">
    <source>
        <dbReference type="ARBA" id="ARBA00023163"/>
    </source>
</evidence>
<evidence type="ECO:0000256" key="2">
    <source>
        <dbReference type="ARBA" id="ARBA00023125"/>
    </source>
</evidence>
<dbReference type="GO" id="GO:0003700">
    <property type="term" value="F:DNA-binding transcription factor activity"/>
    <property type="evidence" value="ECO:0007669"/>
    <property type="project" value="InterPro"/>
</dbReference>
<evidence type="ECO:0000256" key="1">
    <source>
        <dbReference type="ARBA" id="ARBA00023015"/>
    </source>
</evidence>
<dbReference type="Proteomes" id="UP000193570">
    <property type="component" value="Unassembled WGS sequence"/>
</dbReference>
<dbReference type="PROSITE" id="PS50995">
    <property type="entry name" value="HTH_MARR_2"/>
    <property type="match status" value="1"/>
</dbReference>
<proteinExistence type="predicted"/>
<evidence type="ECO:0000313" key="5">
    <source>
        <dbReference type="EMBL" id="SLN15676.1"/>
    </source>
</evidence>
<dbReference type="InterPro" id="IPR036388">
    <property type="entry name" value="WH-like_DNA-bd_sf"/>
</dbReference>
<dbReference type="PROSITE" id="PS01117">
    <property type="entry name" value="HTH_MARR_1"/>
    <property type="match status" value="1"/>
</dbReference>
<dbReference type="InterPro" id="IPR036390">
    <property type="entry name" value="WH_DNA-bd_sf"/>
</dbReference>
<dbReference type="PANTHER" id="PTHR42756">
    <property type="entry name" value="TRANSCRIPTIONAL REGULATOR, MARR"/>
    <property type="match status" value="1"/>
</dbReference>
<reference evidence="5 6" key="1">
    <citation type="submission" date="2017-03" db="EMBL/GenBank/DDBJ databases">
        <authorList>
            <person name="Afonso C.L."/>
            <person name="Miller P.J."/>
            <person name="Scott M.A."/>
            <person name="Spackman E."/>
            <person name="Goraichik I."/>
            <person name="Dimitrov K.M."/>
            <person name="Suarez D.L."/>
            <person name="Swayne D.E."/>
        </authorList>
    </citation>
    <scope>NUCLEOTIDE SEQUENCE [LARGE SCALE GENOMIC DNA]</scope>
    <source>
        <strain evidence="5 6">CECT 8625</strain>
    </source>
</reference>
<organism evidence="5 6">
    <name type="scientific">Roseivivax jejudonensis</name>
    <dbReference type="NCBI Taxonomy" id="1529041"/>
    <lineage>
        <taxon>Bacteria</taxon>
        <taxon>Pseudomonadati</taxon>
        <taxon>Pseudomonadota</taxon>
        <taxon>Alphaproteobacteria</taxon>
        <taxon>Rhodobacterales</taxon>
        <taxon>Roseobacteraceae</taxon>
        <taxon>Roseivivax</taxon>
    </lineage>
</organism>
<sequence length="146" mass="16068">MTFTMRSSPGYLVNHLGRLFAAELQARIRPLGLSVGVFPLMLQLWERDGLTQRELVDRLGLEQATVANTLSRMARDGLIVRRGDPHDGRIARSWLTERGRALRAPAVAAAEEVNAAALSGLSERERDAFVQLMQKTIAQFEGNAAG</sequence>
<dbReference type="SUPFAM" id="SSF46785">
    <property type="entry name" value="Winged helix' DNA-binding domain"/>
    <property type="match status" value="1"/>
</dbReference>
<dbReference type="InterPro" id="IPR000835">
    <property type="entry name" value="HTH_MarR-typ"/>
</dbReference>
<dbReference type="PRINTS" id="PR00598">
    <property type="entry name" value="HTHMARR"/>
</dbReference>
<keyword evidence="6" id="KW-1185">Reference proteome</keyword>
<dbReference type="Gene3D" id="1.10.10.10">
    <property type="entry name" value="Winged helix-like DNA-binding domain superfamily/Winged helix DNA-binding domain"/>
    <property type="match status" value="1"/>
</dbReference>
<dbReference type="Pfam" id="PF12802">
    <property type="entry name" value="MarR_2"/>
    <property type="match status" value="1"/>
</dbReference>
<dbReference type="AlphaFoldDB" id="A0A1X6YAQ8"/>
<name>A0A1X6YAQ8_9RHOB</name>